<feature type="domain" description="F-box" evidence="1">
    <location>
        <begin position="11"/>
        <end position="51"/>
    </location>
</feature>
<dbReference type="PANTHER" id="PTHR47850:SF1">
    <property type="entry name" value="F-BOX_KELCH-REPEAT PROTEIN OR23"/>
    <property type="match status" value="1"/>
</dbReference>
<dbReference type="InterPro" id="IPR036047">
    <property type="entry name" value="F-box-like_dom_sf"/>
</dbReference>
<protein>
    <recommendedName>
        <fullName evidence="1">F-box domain-containing protein</fullName>
    </recommendedName>
</protein>
<dbReference type="InterPro" id="IPR006652">
    <property type="entry name" value="Kelch_1"/>
</dbReference>
<keyword evidence="3" id="KW-1185">Reference proteome</keyword>
<dbReference type="InterPro" id="IPR001810">
    <property type="entry name" value="F-box_dom"/>
</dbReference>
<dbReference type="SUPFAM" id="SSF81383">
    <property type="entry name" value="F-box domain"/>
    <property type="match status" value="1"/>
</dbReference>
<evidence type="ECO:0000259" key="1">
    <source>
        <dbReference type="SMART" id="SM00256"/>
    </source>
</evidence>
<dbReference type="SMART" id="SM00256">
    <property type="entry name" value="FBOX"/>
    <property type="match status" value="1"/>
</dbReference>
<name>A0AAD3P6D3_NEPGR</name>
<dbReference type="Pfam" id="PF00646">
    <property type="entry name" value="F-box"/>
    <property type="match status" value="1"/>
</dbReference>
<comment type="caution">
    <text evidence="2">The sequence shown here is derived from an EMBL/GenBank/DDBJ whole genome shotgun (WGS) entry which is preliminary data.</text>
</comment>
<dbReference type="InterPro" id="IPR015915">
    <property type="entry name" value="Kelch-typ_b-propeller"/>
</dbReference>
<dbReference type="SMART" id="SM00612">
    <property type="entry name" value="Kelch"/>
    <property type="match status" value="2"/>
</dbReference>
<dbReference type="AlphaFoldDB" id="A0AAD3P6D3"/>
<dbReference type="Gene3D" id="2.120.10.80">
    <property type="entry name" value="Kelch-type beta propeller"/>
    <property type="match status" value="1"/>
</dbReference>
<dbReference type="PANTHER" id="PTHR47850">
    <property type="entry name" value="F-BOX/KELCH-REPEAT PROTEIN OR23"/>
    <property type="match status" value="1"/>
</dbReference>
<dbReference type="Proteomes" id="UP001279734">
    <property type="component" value="Unassembled WGS sequence"/>
</dbReference>
<sequence>MDETLTLIPSLPNDLAALILSHIPFSQQARLKSTCKSWRIFLSSKTLFSLRAANFSPSRLSHLIAIFPEDPSITCPYLFDPEYLAWHALPRMPVNPHVYALCNFASLSVGWHLYVLGGSLFDTRSFPMDRPSPSSVAFRFDLSSFAWNQISPMLMPRGSFACTAISDSNQILVAGGGSRHTMFRAAGSRISSVERYDIEKDEWVELDGMPCFRAGCAGFVVGSGEEREFWVMGGYGESRTMLGLFPVDEYYRDAVVMKLKDGGRWKEVGDMWEDGERMRLGKIVVLDEGDDHGVPGIFMLDGNDIFRYMMASNRWLKESWVPRKAPHNSSFGFVALNSELFVMTLLQGVDASQIRRSRNRKGNTLLYLQIYHPGKKTWRSSVATPPSNCTLDFTTAVMCTITL</sequence>
<dbReference type="SUPFAM" id="SSF117281">
    <property type="entry name" value="Kelch motif"/>
    <property type="match status" value="1"/>
</dbReference>
<accession>A0AAD3P6D3</accession>
<organism evidence="2 3">
    <name type="scientific">Nepenthes gracilis</name>
    <name type="common">Slender pitcher plant</name>
    <dbReference type="NCBI Taxonomy" id="150966"/>
    <lineage>
        <taxon>Eukaryota</taxon>
        <taxon>Viridiplantae</taxon>
        <taxon>Streptophyta</taxon>
        <taxon>Embryophyta</taxon>
        <taxon>Tracheophyta</taxon>
        <taxon>Spermatophyta</taxon>
        <taxon>Magnoliopsida</taxon>
        <taxon>eudicotyledons</taxon>
        <taxon>Gunneridae</taxon>
        <taxon>Pentapetalae</taxon>
        <taxon>Caryophyllales</taxon>
        <taxon>Nepenthaceae</taxon>
        <taxon>Nepenthes</taxon>
    </lineage>
</organism>
<proteinExistence type="predicted"/>
<evidence type="ECO:0000313" key="3">
    <source>
        <dbReference type="Proteomes" id="UP001279734"/>
    </source>
</evidence>
<dbReference type="EMBL" id="BSYO01000002">
    <property type="protein sequence ID" value="GMH00192.1"/>
    <property type="molecule type" value="Genomic_DNA"/>
</dbReference>
<reference evidence="2" key="1">
    <citation type="submission" date="2023-05" db="EMBL/GenBank/DDBJ databases">
        <title>Nepenthes gracilis genome sequencing.</title>
        <authorList>
            <person name="Fukushima K."/>
        </authorList>
    </citation>
    <scope>NUCLEOTIDE SEQUENCE</scope>
    <source>
        <strain evidence="2">SING2019-196</strain>
    </source>
</reference>
<dbReference type="Pfam" id="PF01344">
    <property type="entry name" value="Kelch_1"/>
    <property type="match status" value="1"/>
</dbReference>
<gene>
    <name evidence="2" type="ORF">Nepgr_002031</name>
</gene>
<evidence type="ECO:0000313" key="2">
    <source>
        <dbReference type="EMBL" id="GMH00192.1"/>
    </source>
</evidence>